<organism evidence="1 2">
    <name type="scientific">Nocardioides marmoriginsengisoli</name>
    <dbReference type="NCBI Taxonomy" id="661483"/>
    <lineage>
        <taxon>Bacteria</taxon>
        <taxon>Bacillati</taxon>
        <taxon>Actinomycetota</taxon>
        <taxon>Actinomycetes</taxon>
        <taxon>Propionibacteriales</taxon>
        <taxon>Nocardioidaceae</taxon>
        <taxon>Nocardioides</taxon>
    </lineage>
</organism>
<protein>
    <submittedName>
        <fullName evidence="1">Uncharacterized protein</fullName>
    </submittedName>
</protein>
<accession>A0A3N0CRZ1</accession>
<reference evidence="1 2" key="1">
    <citation type="submission" date="2018-11" db="EMBL/GenBank/DDBJ databases">
        <authorList>
            <person name="Li F."/>
        </authorList>
    </citation>
    <scope>NUCLEOTIDE SEQUENCE [LARGE SCALE GENOMIC DNA]</scope>
    <source>
        <strain evidence="1 2">Gsoil 097</strain>
    </source>
</reference>
<evidence type="ECO:0000313" key="2">
    <source>
        <dbReference type="Proteomes" id="UP000267128"/>
    </source>
</evidence>
<dbReference type="RefSeq" id="WP_123225673.1">
    <property type="nucleotide sequence ID" value="NZ_RJSE01000001.1"/>
</dbReference>
<dbReference type="Proteomes" id="UP000267128">
    <property type="component" value="Unassembled WGS sequence"/>
</dbReference>
<dbReference type="EMBL" id="RJSE01000001">
    <property type="protein sequence ID" value="RNL66228.1"/>
    <property type="molecule type" value="Genomic_DNA"/>
</dbReference>
<gene>
    <name evidence="1" type="ORF">EFK50_00970</name>
</gene>
<proteinExistence type="predicted"/>
<name>A0A3N0CRZ1_9ACTN</name>
<sequence>MSTCSPEDDNYFTKDPDSKLDYLANWAGTGPKGPWLKDGDTIATSEWIVPAGLTKTDEANTDTTATIWLSGGTLGQSYEVVNRITTAQGRGEDQTLHFDIIEH</sequence>
<dbReference type="Pfam" id="PF23148">
    <property type="entry name" value="Gp77"/>
    <property type="match status" value="1"/>
</dbReference>
<dbReference type="OrthoDB" id="4253749at2"/>
<evidence type="ECO:0000313" key="1">
    <source>
        <dbReference type="EMBL" id="RNL66228.1"/>
    </source>
</evidence>
<dbReference type="InterPro" id="IPR056928">
    <property type="entry name" value="Gp77-like"/>
</dbReference>
<comment type="caution">
    <text evidence="1">The sequence shown here is derived from an EMBL/GenBank/DDBJ whole genome shotgun (WGS) entry which is preliminary data.</text>
</comment>
<keyword evidence="2" id="KW-1185">Reference proteome</keyword>
<dbReference type="AlphaFoldDB" id="A0A3N0CRZ1"/>